<dbReference type="Proteomes" id="UP001152519">
    <property type="component" value="Unassembled WGS sequence"/>
</dbReference>
<reference evidence="9" key="1">
    <citation type="submission" date="2021-05" db="EMBL/GenBank/DDBJ databases">
        <authorList>
            <person name="Arsene-Ploetze F."/>
        </authorList>
    </citation>
    <scope>NUCLEOTIDE SEQUENCE</scope>
    <source>
        <strain evidence="9">DSM 42138</strain>
    </source>
</reference>
<evidence type="ECO:0000256" key="6">
    <source>
        <dbReference type="ARBA" id="ARBA00023273"/>
    </source>
</evidence>
<dbReference type="Gene3D" id="2.130.10.10">
    <property type="entry name" value="YVTN repeat-like/Quinoprotein amine dehydrogenase"/>
    <property type="match status" value="1"/>
</dbReference>
<dbReference type="PANTHER" id="PTHR46127">
    <property type="entry name" value="CILIA- AND FLAGELLA-ASSOCIATED PROTEIN 65"/>
    <property type="match status" value="1"/>
</dbReference>
<sequence length="1111" mass="111757">MARAAWGAGVTRRGRGRARWRGLALAVAAAVTAGLTGLGVVPAQANETTGSADTLRTGWDQNEPNLSPSDVRSSSFGQLWKAPAQLDGQVYAQPIVIGGTVIAVTETNHAYGLDRTTGAVLWQRSFGTAWPAATLNCGDLAPTVGSTSTPVYDPASGAVYLTTKVDDGPTAMNPHWYMHALDPVTGAEKSGFPVTIQGTPSNDPTQSFLPAYEMQRPGLLLLDGVVYAGFGGHCDAAPYRGYVVGVSTTNPSVTSMWATEAGASNSGAGVWQSGGGLASDGSGRIFLTTGNGVSPAPGPGSTPPGTLAESVIRLQVQADRSLKAADFFSPSNAPALDQRDTDLGSGGPAGLPDSFGTASHPHLMVQQGKDGRIFLLDRDHLGGSSQGAGGTDAVVGTTGPLKGQWGHPGVWGGDGGYVYLVGNAGSLVALHRGVTSSGNPALSVAGAGQDTFPYTSGSPVVTSDGTRSGSALVWVVWAGGPTGVNAQLRAYSPVPDANGVLPLVWSAPIGTAAKFATPATDGGQVFVGTRDGRVYAFGNPVGSPLKGAPVEFGLVPVGGSADTDVVLTENQSPARPLAIKGVTVDGPFTADTSALPPSIPAGGQLTLPVTFRPGTVLGASGTLTVATDAGSFALSLHGVGTSPGLAAFPGTVSFDNQPTGTTGSTNVQVTNTGTVPETITSVTPPGGPFSAGNLPSADPADPTVIPAQGSIVLEVGYAPTGSGHSSSSITLGSTSGPLTIPVQGSAISGQGHLELHPTALQFGEVVRGTSSTRTFTITNTGNIPVTVTKAKAPAGVFTSADPLPEGLVIGPEQSVRQTVTFSPTAYGSQSSSYLVSGDAGQGAQLEPLVGSGVPPAAQNGTLLARDTSGTLWYYHGTGVTAAPLAARVSIGSGWNTYNLLTDVSGERADGTGTVVGRDSSGTLWFYPGTGNPKAPFAARVRVGTGWNAFNSLVGVGDVSGDGKADLVARDSSGALWLYKGTGNATSPYNAARTKIGTGWGGFTSLVGVGDVSGDGKADLVARDAKGGLWLYRGTGSATAPLLAARTFIGTGWNIFNTLAGAGDVTGDGKADLLARDPAGSLWLYRGTGNTAAPFLARTYIGGGWSIYGALT</sequence>
<dbReference type="Gene3D" id="2.115.10.10">
    <property type="entry name" value="Tachylectin 2"/>
    <property type="match status" value="2"/>
</dbReference>
<dbReference type="InterPro" id="IPR052614">
    <property type="entry name" value="CFAP65"/>
</dbReference>
<evidence type="ECO:0000259" key="8">
    <source>
        <dbReference type="Pfam" id="PF22544"/>
    </source>
</evidence>
<proteinExistence type="predicted"/>
<evidence type="ECO:0000256" key="5">
    <source>
        <dbReference type="ARBA" id="ARBA00023069"/>
    </source>
</evidence>
<organism evidence="9 10">
    <name type="scientific">Actinacidiphila cocklensis</name>
    <dbReference type="NCBI Taxonomy" id="887465"/>
    <lineage>
        <taxon>Bacteria</taxon>
        <taxon>Bacillati</taxon>
        <taxon>Actinomycetota</taxon>
        <taxon>Actinomycetes</taxon>
        <taxon>Kitasatosporales</taxon>
        <taxon>Streptomycetaceae</taxon>
        <taxon>Actinacidiphila</taxon>
    </lineage>
</organism>
<dbReference type="InterPro" id="IPR053879">
    <property type="entry name" value="HYDIN_VesB_CFA65-like_Ig"/>
</dbReference>
<dbReference type="Pfam" id="PF13517">
    <property type="entry name" value="FG-GAP_3"/>
    <property type="match status" value="1"/>
</dbReference>
<dbReference type="PANTHER" id="PTHR46127:SF1">
    <property type="entry name" value="CILIA- AND FLAGELLA-ASSOCIATED PROTEIN 65"/>
    <property type="match status" value="1"/>
</dbReference>
<dbReference type="InterPro" id="IPR015943">
    <property type="entry name" value="WD40/YVTN_repeat-like_dom_sf"/>
</dbReference>
<evidence type="ECO:0000256" key="7">
    <source>
        <dbReference type="SAM" id="MobiDB-lite"/>
    </source>
</evidence>
<dbReference type="EMBL" id="CAJSLV010000059">
    <property type="protein sequence ID" value="CAG6395026.1"/>
    <property type="molecule type" value="Genomic_DNA"/>
</dbReference>
<name>A0A9W4DRP6_9ACTN</name>
<dbReference type="AlphaFoldDB" id="A0A9W4DRP6"/>
<dbReference type="GO" id="GO:0005737">
    <property type="term" value="C:cytoplasm"/>
    <property type="evidence" value="ECO:0007669"/>
    <property type="project" value="UniProtKB-SubCell"/>
</dbReference>
<dbReference type="InterPro" id="IPR028994">
    <property type="entry name" value="Integrin_alpha_N"/>
</dbReference>
<comment type="subcellular location">
    <subcellularLocation>
        <location evidence="1">Cell projection</location>
        <location evidence="1">Cilium</location>
    </subcellularLocation>
    <subcellularLocation>
        <location evidence="2">Cytoplasm</location>
    </subcellularLocation>
</comment>
<evidence type="ECO:0000256" key="3">
    <source>
        <dbReference type="ARBA" id="ARBA00022490"/>
    </source>
</evidence>
<feature type="region of interest" description="Disordered" evidence="7">
    <location>
        <begin position="329"/>
        <end position="349"/>
    </location>
</feature>
<accession>A0A9W4DRP6</accession>
<gene>
    <name evidence="9" type="ORF">SCOCK_30259</name>
</gene>
<protein>
    <submittedName>
        <fullName evidence="9">Pyrroloquinoline-quinone-binding quinoprotein</fullName>
    </submittedName>
</protein>
<feature type="region of interest" description="Disordered" evidence="7">
    <location>
        <begin position="49"/>
        <end position="73"/>
    </location>
</feature>
<evidence type="ECO:0000313" key="10">
    <source>
        <dbReference type="Proteomes" id="UP001152519"/>
    </source>
</evidence>
<dbReference type="InterPro" id="IPR011047">
    <property type="entry name" value="Quinoprotein_ADH-like_sf"/>
</dbReference>
<dbReference type="InterPro" id="IPR013517">
    <property type="entry name" value="FG-GAP"/>
</dbReference>
<dbReference type="NCBIfam" id="NF012200">
    <property type="entry name" value="choice_anch_D"/>
    <property type="match status" value="3"/>
</dbReference>
<keyword evidence="4" id="KW-0732">Signal</keyword>
<dbReference type="SUPFAM" id="SSF69318">
    <property type="entry name" value="Integrin alpha N-terminal domain"/>
    <property type="match status" value="1"/>
</dbReference>
<evidence type="ECO:0000256" key="2">
    <source>
        <dbReference type="ARBA" id="ARBA00004496"/>
    </source>
</evidence>
<keyword evidence="3" id="KW-0963">Cytoplasm</keyword>
<evidence type="ECO:0000256" key="1">
    <source>
        <dbReference type="ARBA" id="ARBA00004138"/>
    </source>
</evidence>
<dbReference type="SUPFAM" id="SSF50998">
    <property type="entry name" value="Quinoprotein alcohol dehydrogenase-like"/>
    <property type="match status" value="1"/>
</dbReference>
<evidence type="ECO:0000256" key="4">
    <source>
        <dbReference type="ARBA" id="ARBA00022729"/>
    </source>
</evidence>
<keyword evidence="5" id="KW-0969">Cilium</keyword>
<dbReference type="Pfam" id="PF22544">
    <property type="entry name" value="HYDIN_VesB_CFA65-like_Ig"/>
    <property type="match status" value="1"/>
</dbReference>
<dbReference type="InterPro" id="IPR013783">
    <property type="entry name" value="Ig-like_fold"/>
</dbReference>
<dbReference type="GO" id="GO:0005975">
    <property type="term" value="P:carbohydrate metabolic process"/>
    <property type="evidence" value="ECO:0007669"/>
    <property type="project" value="UniProtKB-ARBA"/>
</dbReference>
<evidence type="ECO:0000313" key="9">
    <source>
        <dbReference type="EMBL" id="CAG6395026.1"/>
    </source>
</evidence>
<keyword evidence="10" id="KW-1185">Reference proteome</keyword>
<comment type="caution">
    <text evidence="9">The sequence shown here is derived from an EMBL/GenBank/DDBJ whole genome shotgun (WGS) entry which is preliminary data.</text>
</comment>
<keyword evidence="6" id="KW-0966">Cell projection</keyword>
<feature type="domain" description="HYDIN/VesB/CFA65-like Ig-like" evidence="8">
    <location>
        <begin position="752"/>
        <end position="839"/>
    </location>
</feature>
<dbReference type="Gene3D" id="2.60.40.10">
    <property type="entry name" value="Immunoglobulins"/>
    <property type="match status" value="3"/>
</dbReference>